<dbReference type="SUPFAM" id="SSF48264">
    <property type="entry name" value="Cytochrome P450"/>
    <property type="match status" value="1"/>
</dbReference>
<dbReference type="GO" id="GO:0016705">
    <property type="term" value="F:oxidoreductase activity, acting on paired donors, with incorporation or reduction of molecular oxygen"/>
    <property type="evidence" value="ECO:0007669"/>
    <property type="project" value="InterPro"/>
</dbReference>
<dbReference type="GO" id="GO:0004497">
    <property type="term" value="F:monooxygenase activity"/>
    <property type="evidence" value="ECO:0007669"/>
    <property type="project" value="InterPro"/>
</dbReference>
<feature type="binding site" description="axial binding residue" evidence="5">
    <location>
        <position position="888"/>
    </location>
    <ligand>
        <name>heme</name>
        <dbReference type="ChEBI" id="CHEBI:30413"/>
    </ligand>
    <ligandPart>
        <name>Fe</name>
        <dbReference type="ChEBI" id="CHEBI:18248"/>
    </ligandPart>
</feature>
<dbReference type="PROSITE" id="PS00086">
    <property type="entry name" value="CYTOCHROME_P450"/>
    <property type="match status" value="1"/>
</dbReference>
<keyword evidence="5" id="KW-0349">Heme</keyword>
<dbReference type="PANTHER" id="PTHR24305:SF190">
    <property type="entry name" value="P450, PUTATIVE (EUROFUNG)-RELATED"/>
    <property type="match status" value="1"/>
</dbReference>
<dbReference type="SUPFAM" id="SSF81383">
    <property type="entry name" value="F-box domain"/>
    <property type="match status" value="1"/>
</dbReference>
<dbReference type="InterPro" id="IPR050121">
    <property type="entry name" value="Cytochrome_P450_monoxygenase"/>
</dbReference>
<protein>
    <submittedName>
        <fullName evidence="6">F-box domain-containing protein</fullName>
    </submittedName>
</protein>
<keyword evidence="4 5" id="KW-0408">Iron</keyword>
<keyword evidence="3 5" id="KW-0479">Metal-binding</keyword>
<dbReference type="EMBL" id="WWBZ02000062">
    <property type="protein sequence ID" value="KAF4303435.1"/>
    <property type="molecule type" value="Genomic_DNA"/>
</dbReference>
<evidence type="ECO:0000256" key="2">
    <source>
        <dbReference type="ARBA" id="ARBA00010617"/>
    </source>
</evidence>
<dbReference type="PRINTS" id="PR00385">
    <property type="entry name" value="P450"/>
</dbReference>
<dbReference type="Pfam" id="PF00067">
    <property type="entry name" value="p450"/>
    <property type="match status" value="1"/>
</dbReference>
<dbReference type="PRINTS" id="PR00465">
    <property type="entry name" value="EP450IV"/>
</dbReference>
<sequence>MPSDFTAADNDLGLYANSNFPDHSLEFQCYRVFDTTKDSCFPIHSDCLKLLSKALTGPEGSEVLEKETLYHIIADLSAWGIPVPKLDFGEPAPQHKKRWVITPGEEPGQDHKFTILLRNTVSTDDFDLPTPATFSPDIESRIRSDIFTRLPYDVMHQIMLLLPSQSVVALCNASYPIHTSFRSSNRPFWRAAIHSCMPWFWEIHILIKHGTVDDETTDYKGLFLWLEKNTESRLGMEGPFLGVANRRRIWGVCEQYAPLYSSRVALNRRERLLGREAEEIWGNSKNLGLPVVAQPRPVAGLRTSTAQWVSNVIRDTHCGALLEAVWDEKRSLVGLAMTISGRQRQLFGKDGGPDWMTEKVGIEKGSWIKGLLLHMPDMFLTEKLETSIKGITVHITDREDSKLLGDTNPEYCQRFLSVRDQHVLVGIVGHISKENKICRLGLVQNPYADITQSFQSYTLTDNTIPGISERPPLLHQPLWKPPNSSTINVLHRMNAPIWSNNTRTLVALPSTERARDPHQIHAAWHDDLVPVDPLVWAANETERRSLQRLTAYLFEGLHICCLRAEYTVQSGIAPREIGHEAVKRMLALERERPRAEAPSWWREWAAGMTVETLDVDGPGGESVVGVEVLHHEGIRTVSLRTNKRYVHWGHQDRSFGTLDGTEAQRGYVIVGLALGFSFSGEVKHRWKDGSGILLRINTETAAAGKFIYPAADLVTKLLAKHARDPDTFTMRYAIGMCIGNMVAGSDTTAIALSACLYYLLKGRHCFEQLRAEVDDLRRQGRMSRRISFKESQEMLYLQAVIKEALRLHPATRLPLERVVPEGGANMCGRFFPEGTIVGVNAWVQHRDVEGWGHDADQFRPERWMTQDSERLSLMNRHWIPFGLGARNCIGRHIFHLEISKLTPVLVGDFDFELCGKLTEPNSHWTVTNNWFVKPQDFMVRIKLRNG</sequence>
<comment type="cofactor">
    <cofactor evidence="1 5">
        <name>heme</name>
        <dbReference type="ChEBI" id="CHEBI:30413"/>
    </cofactor>
</comment>
<evidence type="ECO:0000313" key="6">
    <source>
        <dbReference type="EMBL" id="KAF4303435.1"/>
    </source>
</evidence>
<evidence type="ECO:0000256" key="1">
    <source>
        <dbReference type="ARBA" id="ARBA00001971"/>
    </source>
</evidence>
<comment type="caution">
    <text evidence="6">The sequence shown here is derived from an EMBL/GenBank/DDBJ whole genome shotgun (WGS) entry which is preliminary data.</text>
</comment>
<evidence type="ECO:0000256" key="3">
    <source>
        <dbReference type="ARBA" id="ARBA00022723"/>
    </source>
</evidence>
<evidence type="ECO:0000313" key="7">
    <source>
        <dbReference type="Proteomes" id="UP000572817"/>
    </source>
</evidence>
<dbReference type="InterPro" id="IPR036396">
    <property type="entry name" value="Cyt_P450_sf"/>
</dbReference>
<dbReference type="InterPro" id="IPR002403">
    <property type="entry name" value="Cyt_P450_E_grp-IV"/>
</dbReference>
<gene>
    <name evidence="6" type="ORF">GTA08_BOTSDO09019</name>
</gene>
<proteinExistence type="inferred from homology"/>
<reference evidence="6" key="1">
    <citation type="submission" date="2020-04" db="EMBL/GenBank/DDBJ databases">
        <title>Genome Assembly and Annotation of Botryosphaeria dothidea sdau 11-99, a Latent Pathogen of Apple Fruit Ring Rot in China.</title>
        <authorList>
            <person name="Yu C."/>
            <person name="Diao Y."/>
            <person name="Lu Q."/>
            <person name="Zhao J."/>
            <person name="Cui S."/>
            <person name="Peng C."/>
            <person name="He B."/>
            <person name="Liu H."/>
        </authorList>
    </citation>
    <scope>NUCLEOTIDE SEQUENCE [LARGE SCALE GENOMIC DNA]</scope>
    <source>
        <strain evidence="6">Sdau11-99</strain>
    </source>
</reference>
<evidence type="ECO:0000256" key="5">
    <source>
        <dbReference type="PIRSR" id="PIRSR602403-1"/>
    </source>
</evidence>
<keyword evidence="7" id="KW-1185">Reference proteome</keyword>
<accession>A0A8H4ILT4</accession>
<name>A0A8H4ILT4_9PEZI</name>
<evidence type="ECO:0000256" key="4">
    <source>
        <dbReference type="ARBA" id="ARBA00023004"/>
    </source>
</evidence>
<dbReference type="InterPro" id="IPR036047">
    <property type="entry name" value="F-box-like_dom_sf"/>
</dbReference>
<comment type="similarity">
    <text evidence="2">Belongs to the cytochrome P450 family.</text>
</comment>
<dbReference type="Proteomes" id="UP000572817">
    <property type="component" value="Unassembled WGS sequence"/>
</dbReference>
<dbReference type="InterPro" id="IPR017972">
    <property type="entry name" value="Cyt_P450_CS"/>
</dbReference>
<dbReference type="GO" id="GO:0020037">
    <property type="term" value="F:heme binding"/>
    <property type="evidence" value="ECO:0007669"/>
    <property type="project" value="InterPro"/>
</dbReference>
<dbReference type="InterPro" id="IPR001128">
    <property type="entry name" value="Cyt_P450"/>
</dbReference>
<dbReference type="GO" id="GO:0005506">
    <property type="term" value="F:iron ion binding"/>
    <property type="evidence" value="ECO:0007669"/>
    <property type="project" value="InterPro"/>
</dbReference>
<dbReference type="PANTHER" id="PTHR24305">
    <property type="entry name" value="CYTOCHROME P450"/>
    <property type="match status" value="1"/>
</dbReference>
<dbReference type="AlphaFoldDB" id="A0A8H4ILT4"/>
<organism evidence="6 7">
    <name type="scientific">Botryosphaeria dothidea</name>
    <dbReference type="NCBI Taxonomy" id="55169"/>
    <lineage>
        <taxon>Eukaryota</taxon>
        <taxon>Fungi</taxon>
        <taxon>Dikarya</taxon>
        <taxon>Ascomycota</taxon>
        <taxon>Pezizomycotina</taxon>
        <taxon>Dothideomycetes</taxon>
        <taxon>Dothideomycetes incertae sedis</taxon>
        <taxon>Botryosphaeriales</taxon>
        <taxon>Botryosphaeriaceae</taxon>
        <taxon>Botryosphaeria</taxon>
    </lineage>
</organism>
<dbReference type="OrthoDB" id="9984533at2759"/>
<dbReference type="Gene3D" id="1.10.630.10">
    <property type="entry name" value="Cytochrome P450"/>
    <property type="match status" value="1"/>
</dbReference>